<sequence>MTGTLLLLDLAGWVALLLWGIHMIRTGVQRAYGADLQRVLARSLGHPLKALLAGLGVTMLLQSSTATGLMATSFAAGGLVELVPALAVMLGANVGTALIVKALSFDVAKAAPILVLIGAVAFRRASGPKGRALGRIAIGLGLVLLALIQLVATLEPYSAAPGLHALLRAVSADPIIAALLAAILAWAAHSSVAVVLLVAAFAQQGIVSAETALALVLGANLGSSLNPLLASREAAGRRVALGNLIVRLGGCAVALPLLPWLADGLVLLAGGGRVLVADFHVLFNLALAVIGLPLLQPLAMLVRRLLPDPAASPADPPLRLDEGLAETPSIALGLAARHALRMADRLEVMLTDAVRLISADAGQQERIRLAEHDIDARGADVQRFLARLDPEALTEAEQRRLATLVSFTVQIGHAADVLSRNVVAQIGRRRKQVGRPARRQDADLTAMIDRLSANLRTAASLLVTEDEVLARRLADEKHGFRSLEEKRIASHVAHLRDEPGLDASAQAVDLDLVRDIKRINDHLVASAAYPILRTRGELLDSRLRAANGEFARSG</sequence>
<dbReference type="Gene3D" id="1.20.58.220">
    <property type="entry name" value="Phosphate transport system protein phou homolog 2, domain 2"/>
    <property type="match status" value="1"/>
</dbReference>
<name>A0A564FXN0_9HYPH</name>
<keyword evidence="2" id="KW-1003">Cell membrane</keyword>
<feature type="transmembrane region" description="Helical" evidence="6">
    <location>
        <begin position="274"/>
        <end position="295"/>
    </location>
</feature>
<keyword evidence="4 6" id="KW-1133">Transmembrane helix</keyword>
<proteinExistence type="predicted"/>
<dbReference type="SUPFAM" id="SSF109755">
    <property type="entry name" value="PhoU-like"/>
    <property type="match status" value="1"/>
</dbReference>
<reference evidence="7" key="3">
    <citation type="submission" date="2021-08" db="EMBL/GenBank/DDBJ databases">
        <authorList>
            <person name="Tani A."/>
            <person name="Ola A."/>
            <person name="Ogura Y."/>
            <person name="Katsura K."/>
            <person name="Hayashi T."/>
        </authorList>
    </citation>
    <scope>NUCLEOTIDE SEQUENCE</scope>
    <source>
        <strain evidence="7">DSM 22415</strain>
    </source>
</reference>
<gene>
    <name evidence="7" type="ORF">IFDJLNFL_0325</name>
    <name evidence="8" type="ORF">MTDSW087_02440</name>
</gene>
<evidence type="ECO:0000313" key="10">
    <source>
        <dbReference type="Proteomes" id="UP001055303"/>
    </source>
</evidence>
<accession>A0A564FXN0</accession>
<feature type="transmembrane region" description="Helical" evidence="6">
    <location>
        <begin position="240"/>
        <end position="262"/>
    </location>
</feature>
<dbReference type="Proteomes" id="UP000401717">
    <property type="component" value="Unassembled WGS sequence"/>
</dbReference>
<reference evidence="7" key="2">
    <citation type="journal article" date="2021" name="Front. Microbiol.">
        <title>Comprehensive Comparative Genomics and Phenotyping of Methylobacterium Species.</title>
        <authorList>
            <person name="Alessa O."/>
            <person name="Ogura Y."/>
            <person name="Fujitani Y."/>
            <person name="Takami H."/>
            <person name="Hayashi T."/>
            <person name="Sahin N."/>
            <person name="Tani A."/>
        </authorList>
    </citation>
    <scope>NUCLEOTIDE SEQUENCE</scope>
    <source>
        <strain evidence="7">DSM 22415</strain>
    </source>
</reference>
<dbReference type="GO" id="GO:0044341">
    <property type="term" value="P:sodium-dependent phosphate transport"/>
    <property type="evidence" value="ECO:0007669"/>
    <property type="project" value="InterPro"/>
</dbReference>
<reference evidence="8 9" key="1">
    <citation type="submission" date="2019-06" db="EMBL/GenBank/DDBJ databases">
        <authorList>
            <person name="Rodrigo-Torres L."/>
            <person name="Arahal R. D."/>
            <person name="Lucena T."/>
        </authorList>
    </citation>
    <scope>NUCLEOTIDE SEQUENCE [LARGE SCALE GENOMIC DNA]</scope>
    <source>
        <strain evidence="8 9">SW08-7</strain>
    </source>
</reference>
<dbReference type="InterPro" id="IPR038078">
    <property type="entry name" value="PhoU-like_sf"/>
</dbReference>
<dbReference type="EMBL" id="CABFVH010000013">
    <property type="protein sequence ID" value="VUF12747.1"/>
    <property type="molecule type" value="Genomic_DNA"/>
</dbReference>
<evidence type="ECO:0000256" key="3">
    <source>
        <dbReference type="ARBA" id="ARBA00022692"/>
    </source>
</evidence>
<evidence type="ECO:0008006" key="11">
    <source>
        <dbReference type="Google" id="ProtNLM"/>
    </source>
</evidence>
<dbReference type="EMBL" id="BPQI01000006">
    <property type="protein sequence ID" value="GJD54453.1"/>
    <property type="molecule type" value="Genomic_DNA"/>
</dbReference>
<evidence type="ECO:0000256" key="2">
    <source>
        <dbReference type="ARBA" id="ARBA00022475"/>
    </source>
</evidence>
<feature type="transmembrane region" description="Helical" evidence="6">
    <location>
        <begin position="48"/>
        <end position="76"/>
    </location>
</feature>
<evidence type="ECO:0000256" key="5">
    <source>
        <dbReference type="ARBA" id="ARBA00023136"/>
    </source>
</evidence>
<dbReference type="Pfam" id="PF02690">
    <property type="entry name" value="Na_Pi_cotrans"/>
    <property type="match status" value="2"/>
</dbReference>
<organism evidence="8 9">
    <name type="scientific">Methylobacterium dankookense</name>
    <dbReference type="NCBI Taxonomy" id="560405"/>
    <lineage>
        <taxon>Bacteria</taxon>
        <taxon>Pseudomonadati</taxon>
        <taxon>Pseudomonadota</taxon>
        <taxon>Alphaproteobacteria</taxon>
        <taxon>Hyphomicrobiales</taxon>
        <taxon>Methylobacteriaceae</taxon>
        <taxon>Methylobacterium</taxon>
    </lineage>
</organism>
<dbReference type="RefSeq" id="WP_144764166.1">
    <property type="nucleotide sequence ID" value="NZ_BPQI01000006.1"/>
</dbReference>
<keyword evidence="3 6" id="KW-0812">Transmembrane</keyword>
<evidence type="ECO:0000256" key="4">
    <source>
        <dbReference type="ARBA" id="ARBA00022989"/>
    </source>
</evidence>
<dbReference type="PANTHER" id="PTHR10010:SF46">
    <property type="entry name" value="SODIUM-DEPENDENT PHOSPHATE TRANSPORT PROTEIN 2B"/>
    <property type="match status" value="1"/>
</dbReference>
<feature type="transmembrane region" description="Helical" evidence="6">
    <location>
        <begin position="82"/>
        <end position="100"/>
    </location>
</feature>
<dbReference type="GO" id="GO:0005886">
    <property type="term" value="C:plasma membrane"/>
    <property type="evidence" value="ECO:0007669"/>
    <property type="project" value="UniProtKB-SubCell"/>
</dbReference>
<evidence type="ECO:0000256" key="6">
    <source>
        <dbReference type="SAM" id="Phobius"/>
    </source>
</evidence>
<evidence type="ECO:0000313" key="7">
    <source>
        <dbReference type="EMBL" id="GJD54453.1"/>
    </source>
</evidence>
<protein>
    <recommendedName>
        <fullName evidence="11">PhoU domain-containing protein</fullName>
    </recommendedName>
</protein>
<dbReference type="PANTHER" id="PTHR10010">
    <property type="entry name" value="SOLUTE CARRIER FAMILY 34 SODIUM PHOSPHATE , MEMBER 2-RELATED"/>
    <property type="match status" value="1"/>
</dbReference>
<dbReference type="GO" id="GO:0005436">
    <property type="term" value="F:sodium:phosphate symporter activity"/>
    <property type="evidence" value="ECO:0007669"/>
    <property type="project" value="InterPro"/>
</dbReference>
<dbReference type="InterPro" id="IPR003841">
    <property type="entry name" value="Na/Pi_transpt"/>
</dbReference>
<dbReference type="OrthoDB" id="5778511at2"/>
<dbReference type="Proteomes" id="UP001055303">
    <property type="component" value="Unassembled WGS sequence"/>
</dbReference>
<feature type="transmembrane region" description="Helical" evidence="6">
    <location>
        <begin position="6"/>
        <end position="28"/>
    </location>
</feature>
<dbReference type="InterPro" id="IPR004633">
    <property type="entry name" value="NaPi_cotrn-rel/YqeW-like"/>
</dbReference>
<dbReference type="NCBIfam" id="TIGR00704">
    <property type="entry name" value="NaPi_cotrn_rel"/>
    <property type="match status" value="1"/>
</dbReference>
<evidence type="ECO:0000313" key="8">
    <source>
        <dbReference type="EMBL" id="VUF12747.1"/>
    </source>
</evidence>
<evidence type="ECO:0000313" key="9">
    <source>
        <dbReference type="Proteomes" id="UP000401717"/>
    </source>
</evidence>
<dbReference type="AlphaFoldDB" id="A0A564FXN0"/>
<evidence type="ECO:0000256" key="1">
    <source>
        <dbReference type="ARBA" id="ARBA00004651"/>
    </source>
</evidence>
<comment type="subcellular location">
    <subcellularLocation>
        <location evidence="1">Cell membrane</location>
        <topology evidence="1">Multi-pass membrane protein</topology>
    </subcellularLocation>
</comment>
<dbReference type="NCBIfam" id="NF037997">
    <property type="entry name" value="Na_Pi_symport"/>
    <property type="match status" value="1"/>
</dbReference>
<keyword evidence="10" id="KW-1185">Reference proteome</keyword>
<feature type="transmembrane region" description="Helical" evidence="6">
    <location>
        <begin position="132"/>
        <end position="154"/>
    </location>
</feature>
<keyword evidence="5 6" id="KW-0472">Membrane</keyword>
<feature type="transmembrane region" description="Helical" evidence="6">
    <location>
        <begin position="166"/>
        <end position="188"/>
    </location>
</feature>